<evidence type="ECO:0008006" key="3">
    <source>
        <dbReference type="Google" id="ProtNLM"/>
    </source>
</evidence>
<dbReference type="RefSeq" id="WP_098316988.1">
    <property type="nucleotide sequence ID" value="NZ_NTYF01000023.1"/>
</dbReference>
<dbReference type="EMBL" id="NTYF01000023">
    <property type="protein sequence ID" value="PER55643.1"/>
    <property type="molecule type" value="Genomic_DNA"/>
</dbReference>
<dbReference type="Proteomes" id="UP000219897">
    <property type="component" value="Unassembled WGS sequence"/>
</dbReference>
<name>A0ABD6S730_BACTU</name>
<evidence type="ECO:0000313" key="1">
    <source>
        <dbReference type="EMBL" id="PER55643.1"/>
    </source>
</evidence>
<proteinExistence type="predicted"/>
<sequence length="61" mass="6959">MKNQYTVILTSASDENIKILDIGIVAIDKGNALKQVIRKFPNEIENCGEIMIYEDMPDWTD</sequence>
<dbReference type="AlphaFoldDB" id="A0ABD6S730"/>
<gene>
    <name evidence="1" type="ORF">CN495_07775</name>
</gene>
<reference evidence="1 2" key="1">
    <citation type="submission" date="2017-09" db="EMBL/GenBank/DDBJ databases">
        <title>Large-scale bioinformatics analysis of Bacillus genomes uncovers conserved roles of natural products in bacterial physiology.</title>
        <authorList>
            <consortium name="Agbiome Team Llc"/>
            <person name="Bleich R.M."/>
            <person name="Kirk G.J."/>
            <person name="Santa Maria K.C."/>
            <person name="Allen S.E."/>
            <person name="Farag S."/>
            <person name="Shank E.A."/>
            <person name="Bowers A."/>
        </authorList>
    </citation>
    <scope>NUCLEOTIDE SEQUENCE [LARGE SCALE GENOMIC DNA]</scope>
    <source>
        <strain evidence="1 2">AFS005140</strain>
    </source>
</reference>
<evidence type="ECO:0000313" key="2">
    <source>
        <dbReference type="Proteomes" id="UP000219897"/>
    </source>
</evidence>
<accession>A0ABD6S730</accession>
<protein>
    <recommendedName>
        <fullName evidence="3">Terminase</fullName>
    </recommendedName>
</protein>
<comment type="caution">
    <text evidence="1">The sequence shown here is derived from an EMBL/GenBank/DDBJ whole genome shotgun (WGS) entry which is preliminary data.</text>
</comment>
<organism evidence="1 2">
    <name type="scientific">Bacillus thuringiensis</name>
    <dbReference type="NCBI Taxonomy" id="1428"/>
    <lineage>
        <taxon>Bacteria</taxon>
        <taxon>Bacillati</taxon>
        <taxon>Bacillota</taxon>
        <taxon>Bacilli</taxon>
        <taxon>Bacillales</taxon>
        <taxon>Bacillaceae</taxon>
        <taxon>Bacillus</taxon>
        <taxon>Bacillus cereus group</taxon>
    </lineage>
</organism>